<dbReference type="PANTHER" id="PTHR23110:SF109">
    <property type="entry name" value="FI07618P-RELATED"/>
    <property type="match status" value="1"/>
</dbReference>
<feature type="compositionally biased region" description="Basic and acidic residues" evidence="3">
    <location>
        <begin position="125"/>
        <end position="157"/>
    </location>
</feature>
<evidence type="ECO:0000259" key="4">
    <source>
        <dbReference type="PROSITE" id="PS50097"/>
    </source>
</evidence>
<dbReference type="GO" id="GO:0005634">
    <property type="term" value="C:nucleus"/>
    <property type="evidence" value="ECO:0007669"/>
    <property type="project" value="UniProtKB-SubCell"/>
</dbReference>
<dbReference type="AlphaFoldDB" id="A0AAV2PUT9"/>
<sequence length="381" mass="44356">MESRMLSLKWDHHSQTFFETLSTIRTKQTYCDATIVCEGNFYRVHKLVMCVCSQYMEKLFENISSQIPHNSHPVIVLKDIKRSELEALLEYVYVGEVNVLQRELPALIKAAESLGIKGLAASERTSEHSLGRTSRMADDKYESFRQDKRKSVDEKVVHNSKTYSSITHQNRNKDSSYIEPNNDKDMEYDNREYVNRNDTDLNSDMNIQVKKEIDNNIPPETETPIAFENIPVKEEYDDDSSDIYIEESTNEFSSMNTSFEQTEQLCSMSQSLAPELQPTSSSVPIVSGNQYTYQDVQNTASMQWADYNGEIYQNMYNLNYKKRKQRTNVSLETKIEIVKKLRDGAKVQDIMNEYNLAKSAVYEWRKDMDRILSYETKLNHQ</sequence>
<dbReference type="Proteomes" id="UP001497623">
    <property type="component" value="Unassembled WGS sequence"/>
</dbReference>
<feature type="compositionally biased region" description="Polar residues" evidence="3">
    <location>
        <begin position="159"/>
        <end position="169"/>
    </location>
</feature>
<accession>A0AAV2PUT9</accession>
<dbReference type="InterPro" id="IPR000210">
    <property type="entry name" value="BTB/POZ_dom"/>
</dbReference>
<dbReference type="InterPro" id="IPR009057">
    <property type="entry name" value="Homeodomain-like_sf"/>
</dbReference>
<feature type="region of interest" description="Disordered" evidence="3">
    <location>
        <begin position="125"/>
        <end position="185"/>
    </location>
</feature>
<dbReference type="Pfam" id="PF00651">
    <property type="entry name" value="BTB"/>
    <property type="match status" value="1"/>
</dbReference>
<dbReference type="InterPro" id="IPR011333">
    <property type="entry name" value="SKP1/BTB/POZ_sf"/>
</dbReference>
<dbReference type="CDD" id="cd18315">
    <property type="entry name" value="BTB_POZ_BAB-like"/>
    <property type="match status" value="1"/>
</dbReference>
<name>A0AAV2PUT9_MEGNR</name>
<organism evidence="5 6">
    <name type="scientific">Meganyctiphanes norvegica</name>
    <name type="common">Northern krill</name>
    <name type="synonym">Thysanopoda norvegica</name>
    <dbReference type="NCBI Taxonomy" id="48144"/>
    <lineage>
        <taxon>Eukaryota</taxon>
        <taxon>Metazoa</taxon>
        <taxon>Ecdysozoa</taxon>
        <taxon>Arthropoda</taxon>
        <taxon>Crustacea</taxon>
        <taxon>Multicrustacea</taxon>
        <taxon>Malacostraca</taxon>
        <taxon>Eumalacostraca</taxon>
        <taxon>Eucarida</taxon>
        <taxon>Euphausiacea</taxon>
        <taxon>Euphausiidae</taxon>
        <taxon>Meganyctiphanes</taxon>
    </lineage>
</organism>
<evidence type="ECO:0000256" key="1">
    <source>
        <dbReference type="ARBA" id="ARBA00004123"/>
    </source>
</evidence>
<feature type="compositionally biased region" description="Basic and acidic residues" evidence="3">
    <location>
        <begin position="171"/>
        <end position="185"/>
    </location>
</feature>
<gene>
    <name evidence="5" type="ORF">MNOR_LOCUS4098</name>
</gene>
<dbReference type="Gene3D" id="1.10.10.60">
    <property type="entry name" value="Homeodomain-like"/>
    <property type="match status" value="1"/>
</dbReference>
<evidence type="ECO:0000256" key="3">
    <source>
        <dbReference type="SAM" id="MobiDB-lite"/>
    </source>
</evidence>
<proteinExistence type="predicted"/>
<dbReference type="PROSITE" id="PS50097">
    <property type="entry name" value="BTB"/>
    <property type="match status" value="1"/>
</dbReference>
<dbReference type="PANTHER" id="PTHR23110">
    <property type="entry name" value="BTB DOMAIN TRANSCRIPTION FACTOR"/>
    <property type="match status" value="1"/>
</dbReference>
<dbReference type="EMBL" id="CAXKWB010001486">
    <property type="protein sequence ID" value="CAL4064449.1"/>
    <property type="molecule type" value="Genomic_DNA"/>
</dbReference>
<dbReference type="Gene3D" id="3.30.710.10">
    <property type="entry name" value="Potassium Channel Kv1.1, Chain A"/>
    <property type="match status" value="1"/>
</dbReference>
<evidence type="ECO:0000256" key="2">
    <source>
        <dbReference type="ARBA" id="ARBA00023242"/>
    </source>
</evidence>
<dbReference type="GO" id="GO:0006357">
    <property type="term" value="P:regulation of transcription by RNA polymerase II"/>
    <property type="evidence" value="ECO:0007669"/>
    <property type="project" value="TreeGrafter"/>
</dbReference>
<comment type="caution">
    <text evidence="5">The sequence shown here is derived from an EMBL/GenBank/DDBJ whole genome shotgun (WGS) entry which is preliminary data.</text>
</comment>
<reference evidence="5 6" key="1">
    <citation type="submission" date="2024-05" db="EMBL/GenBank/DDBJ databases">
        <authorList>
            <person name="Wallberg A."/>
        </authorList>
    </citation>
    <scope>NUCLEOTIDE SEQUENCE [LARGE SCALE GENOMIC DNA]</scope>
</reference>
<dbReference type="SUPFAM" id="SSF46689">
    <property type="entry name" value="Homeodomain-like"/>
    <property type="match status" value="1"/>
</dbReference>
<protein>
    <recommendedName>
        <fullName evidence="4">BTB domain-containing protein</fullName>
    </recommendedName>
</protein>
<keyword evidence="6" id="KW-1185">Reference proteome</keyword>
<dbReference type="SMART" id="SM00225">
    <property type="entry name" value="BTB"/>
    <property type="match status" value="1"/>
</dbReference>
<feature type="domain" description="BTB" evidence="4">
    <location>
        <begin position="31"/>
        <end position="101"/>
    </location>
</feature>
<evidence type="ECO:0000313" key="5">
    <source>
        <dbReference type="EMBL" id="CAL4064449.1"/>
    </source>
</evidence>
<dbReference type="SUPFAM" id="SSF54695">
    <property type="entry name" value="POZ domain"/>
    <property type="match status" value="1"/>
</dbReference>
<comment type="subcellular location">
    <subcellularLocation>
        <location evidence="1">Nucleus</location>
    </subcellularLocation>
</comment>
<dbReference type="InterPro" id="IPR051095">
    <property type="entry name" value="Dros_DevTransReg"/>
</dbReference>
<keyword evidence="2" id="KW-0539">Nucleus</keyword>
<evidence type="ECO:0000313" key="6">
    <source>
        <dbReference type="Proteomes" id="UP001497623"/>
    </source>
</evidence>